<keyword evidence="3" id="KW-1185">Reference proteome</keyword>
<dbReference type="Proteomes" id="UP000627715">
    <property type="component" value="Unassembled WGS sequence"/>
</dbReference>
<evidence type="ECO:0000256" key="1">
    <source>
        <dbReference type="SAM" id="MobiDB-lite"/>
    </source>
</evidence>
<dbReference type="RefSeq" id="WP_068811025.1">
    <property type="nucleotide sequence ID" value="NZ_BMIY01000004.1"/>
</dbReference>
<dbReference type="AlphaFoldDB" id="A0A917GSZ4"/>
<comment type="caution">
    <text evidence="2">The sequence shown here is derived from an EMBL/GenBank/DDBJ whole genome shotgun (WGS) entry which is preliminary data.</text>
</comment>
<gene>
    <name evidence="2" type="ORF">GCM10011403_11530</name>
</gene>
<sequence>MSTSCGLISDIRAAIQSAAFLISKEGAEKAAHSELVQSLVLLSQLEKELTEDSPSAIVSKTTTSGSSVTSPQEEKSKVEKRVPKWFRNPQQINSKILMRYLELSKSDPFLTQNKLRAKCEDIKDFDGNYNQMKNFGPKNHGKVFEENGGCIVLWEPVRKFILEQYEHSVGNDSVK</sequence>
<reference evidence="2" key="2">
    <citation type="submission" date="2020-09" db="EMBL/GenBank/DDBJ databases">
        <authorList>
            <person name="Sun Q."/>
            <person name="Zhou Y."/>
        </authorList>
    </citation>
    <scope>NUCLEOTIDE SEQUENCE</scope>
    <source>
        <strain evidence="2">CGMCC 1.15425</strain>
    </source>
</reference>
<name>A0A917GSZ4_9GAMM</name>
<organism evidence="2 3">
    <name type="scientific">Pseudohongiella nitratireducens</name>
    <dbReference type="NCBI Taxonomy" id="1768907"/>
    <lineage>
        <taxon>Bacteria</taxon>
        <taxon>Pseudomonadati</taxon>
        <taxon>Pseudomonadota</taxon>
        <taxon>Gammaproteobacteria</taxon>
        <taxon>Pseudomonadales</taxon>
        <taxon>Pseudohongiellaceae</taxon>
        <taxon>Pseudohongiella</taxon>
    </lineage>
</organism>
<evidence type="ECO:0000313" key="3">
    <source>
        <dbReference type="Proteomes" id="UP000627715"/>
    </source>
</evidence>
<dbReference type="OrthoDB" id="7067340at2"/>
<proteinExistence type="predicted"/>
<reference evidence="2" key="1">
    <citation type="journal article" date="2014" name="Int. J. Syst. Evol. Microbiol.">
        <title>Complete genome sequence of Corynebacterium casei LMG S-19264T (=DSM 44701T), isolated from a smear-ripened cheese.</title>
        <authorList>
            <consortium name="US DOE Joint Genome Institute (JGI-PGF)"/>
            <person name="Walter F."/>
            <person name="Albersmeier A."/>
            <person name="Kalinowski J."/>
            <person name="Ruckert C."/>
        </authorList>
    </citation>
    <scope>NUCLEOTIDE SEQUENCE</scope>
    <source>
        <strain evidence="2">CGMCC 1.15425</strain>
    </source>
</reference>
<feature type="compositionally biased region" description="Low complexity" evidence="1">
    <location>
        <begin position="58"/>
        <end position="70"/>
    </location>
</feature>
<dbReference type="EMBL" id="BMIY01000004">
    <property type="protein sequence ID" value="GGG56069.1"/>
    <property type="molecule type" value="Genomic_DNA"/>
</dbReference>
<accession>A0A917GSZ4</accession>
<evidence type="ECO:0000313" key="2">
    <source>
        <dbReference type="EMBL" id="GGG56069.1"/>
    </source>
</evidence>
<feature type="region of interest" description="Disordered" evidence="1">
    <location>
        <begin position="53"/>
        <end position="76"/>
    </location>
</feature>
<protein>
    <submittedName>
        <fullName evidence="2">Uncharacterized protein</fullName>
    </submittedName>
</protein>